<feature type="transmembrane region" description="Helical" evidence="6">
    <location>
        <begin position="12"/>
        <end position="29"/>
    </location>
</feature>
<dbReference type="GO" id="GO:0006644">
    <property type="term" value="P:phospholipid metabolic process"/>
    <property type="evidence" value="ECO:0007669"/>
    <property type="project" value="InterPro"/>
</dbReference>
<dbReference type="Gene3D" id="1.20.144.10">
    <property type="entry name" value="Phosphatidic acid phosphatase type 2/haloperoxidase"/>
    <property type="match status" value="1"/>
</dbReference>
<dbReference type="InterPro" id="IPR036938">
    <property type="entry name" value="PAP2/HPO_sf"/>
</dbReference>
<dbReference type="InterPro" id="IPR000326">
    <property type="entry name" value="PAP2/HPO"/>
</dbReference>
<dbReference type="PANTHER" id="PTHR10165:SF103">
    <property type="entry name" value="PHOSPHOLIPID PHOSPHATASE HOMOLOG 1.2 HOMOLOG"/>
    <property type="match status" value="1"/>
</dbReference>
<organism evidence="8">
    <name type="scientific">Arion vulgaris</name>
    <dbReference type="NCBI Taxonomy" id="1028688"/>
    <lineage>
        <taxon>Eukaryota</taxon>
        <taxon>Metazoa</taxon>
        <taxon>Spiralia</taxon>
        <taxon>Lophotrochozoa</taxon>
        <taxon>Mollusca</taxon>
        <taxon>Gastropoda</taxon>
        <taxon>Heterobranchia</taxon>
        <taxon>Euthyneura</taxon>
        <taxon>Panpulmonata</taxon>
        <taxon>Eupulmonata</taxon>
        <taxon>Stylommatophora</taxon>
        <taxon>Helicina</taxon>
        <taxon>Arionoidea</taxon>
        <taxon>Arionidae</taxon>
        <taxon>Arion</taxon>
    </lineage>
</organism>
<keyword evidence="5 6" id="KW-0472">Membrane</keyword>
<feature type="transmembrane region" description="Helical" evidence="6">
    <location>
        <begin position="167"/>
        <end position="188"/>
    </location>
</feature>
<dbReference type="EMBL" id="HACG01023212">
    <property type="protein sequence ID" value="CEK70077.1"/>
    <property type="molecule type" value="Transcribed_RNA"/>
</dbReference>
<evidence type="ECO:0000256" key="1">
    <source>
        <dbReference type="ARBA" id="ARBA00004141"/>
    </source>
</evidence>
<keyword evidence="4 6" id="KW-1133">Transmembrane helix</keyword>
<dbReference type="PANTHER" id="PTHR10165">
    <property type="entry name" value="LIPID PHOSPHATE PHOSPHATASE"/>
    <property type="match status" value="1"/>
</dbReference>
<keyword evidence="3 6" id="KW-0812">Transmembrane</keyword>
<evidence type="ECO:0000256" key="5">
    <source>
        <dbReference type="ARBA" id="ARBA00023136"/>
    </source>
</evidence>
<dbReference type="GO" id="GO:0046839">
    <property type="term" value="P:phospholipid dephosphorylation"/>
    <property type="evidence" value="ECO:0007669"/>
    <property type="project" value="TreeGrafter"/>
</dbReference>
<dbReference type="InterPro" id="IPR043216">
    <property type="entry name" value="PAP-like"/>
</dbReference>
<feature type="transmembrane region" description="Helical" evidence="6">
    <location>
        <begin position="95"/>
        <end position="116"/>
    </location>
</feature>
<accession>A0A0B6ZNX8</accession>
<name>A0A0B6ZNX8_9EUPU</name>
<dbReference type="SMART" id="SM00014">
    <property type="entry name" value="acidPPc"/>
    <property type="match status" value="1"/>
</dbReference>
<dbReference type="GO" id="GO:0008195">
    <property type="term" value="F:phosphatidate phosphatase activity"/>
    <property type="evidence" value="ECO:0007669"/>
    <property type="project" value="TreeGrafter"/>
</dbReference>
<dbReference type="Pfam" id="PF01569">
    <property type="entry name" value="PAP2"/>
    <property type="match status" value="1"/>
</dbReference>
<protein>
    <recommendedName>
        <fullName evidence="7">Phosphatidic acid phosphatase type 2/haloperoxidase domain-containing protein</fullName>
    </recommendedName>
</protein>
<evidence type="ECO:0000256" key="3">
    <source>
        <dbReference type="ARBA" id="ARBA00022692"/>
    </source>
</evidence>
<feature type="domain" description="Phosphatidic acid phosphatase type 2/haloperoxidase" evidence="7">
    <location>
        <begin position="103"/>
        <end position="245"/>
    </location>
</feature>
<comment type="similarity">
    <text evidence="2">Belongs to the PA-phosphatase related phosphoesterase family.</text>
</comment>
<dbReference type="GO" id="GO:0005886">
    <property type="term" value="C:plasma membrane"/>
    <property type="evidence" value="ECO:0007669"/>
    <property type="project" value="TreeGrafter"/>
</dbReference>
<feature type="transmembrane region" description="Helical" evidence="6">
    <location>
        <begin position="226"/>
        <end position="245"/>
    </location>
</feature>
<evidence type="ECO:0000256" key="2">
    <source>
        <dbReference type="ARBA" id="ARBA00008816"/>
    </source>
</evidence>
<evidence type="ECO:0000259" key="7">
    <source>
        <dbReference type="SMART" id="SM00014"/>
    </source>
</evidence>
<feature type="transmembrane region" description="Helical" evidence="6">
    <location>
        <begin position="55"/>
        <end position="74"/>
    </location>
</feature>
<evidence type="ECO:0000313" key="8">
    <source>
        <dbReference type="EMBL" id="CEK70077.1"/>
    </source>
</evidence>
<dbReference type="CDD" id="cd03384">
    <property type="entry name" value="PAP2_wunen"/>
    <property type="match status" value="1"/>
</dbReference>
<gene>
    <name evidence="8" type="primary">ORF72744</name>
</gene>
<dbReference type="AlphaFoldDB" id="A0A0B6ZNX8"/>
<dbReference type="SUPFAM" id="SSF48317">
    <property type="entry name" value="Acid phosphatase/Vanadium-dependent haloperoxidase"/>
    <property type="match status" value="1"/>
</dbReference>
<feature type="transmembrane region" description="Helical" evidence="6">
    <location>
        <begin position="200"/>
        <end position="220"/>
    </location>
</feature>
<evidence type="ECO:0000256" key="6">
    <source>
        <dbReference type="SAM" id="Phobius"/>
    </source>
</evidence>
<evidence type="ECO:0000256" key="4">
    <source>
        <dbReference type="ARBA" id="ARBA00022989"/>
    </source>
</evidence>
<dbReference type="GO" id="GO:0007165">
    <property type="term" value="P:signal transduction"/>
    <property type="evidence" value="ECO:0007669"/>
    <property type="project" value="TreeGrafter"/>
</dbReference>
<reference evidence="8" key="1">
    <citation type="submission" date="2014-12" db="EMBL/GenBank/DDBJ databases">
        <title>Insight into the proteome of Arion vulgaris.</title>
        <authorList>
            <person name="Aradska J."/>
            <person name="Bulat T."/>
            <person name="Smidak R."/>
            <person name="Sarate P."/>
            <person name="Gangsoo J."/>
            <person name="Sialana F."/>
            <person name="Bilban M."/>
            <person name="Lubec G."/>
        </authorList>
    </citation>
    <scope>NUCLEOTIDE SEQUENCE</scope>
    <source>
        <tissue evidence="8">Skin</tissue>
    </source>
</reference>
<feature type="non-terminal residue" evidence="8">
    <location>
        <position position="1"/>
    </location>
</feature>
<comment type="subcellular location">
    <subcellularLocation>
        <location evidence="1">Membrane</location>
        <topology evidence="1">Multi-pass membrane protein</topology>
    </subcellularLocation>
</comment>
<proteinExistence type="inferred from homology"/>
<sequence>TVKCVRFVITDLLIFVFVGVVALVIRRYASPYERGFFKDDQSLMFPYHPSTITSSMLYAVGFTIPVAVITITEIHCTYKSMRSGQFAEVSEREKWIMSWFHIIASFFFGAACTHLLTDIPKYVIGRLRPHFFDVCNPDWTLVNDTSGYIETAICTGSDLDLIQEARLSFPSGHSSMAVYCALFFILYLESKPVWIDVPLLRPLVQLIAFSMAFYTCLSRISDYKHHWSDVLAGGILGTIIAFASFRCVKVSRIIDPTEEDGNII</sequence>